<reference evidence="3" key="1">
    <citation type="submission" date="2024-07" db="EMBL/GenBank/DDBJ databases">
        <title>Complete genome sequences of cellulolytic bacteria, Kitasatospora sp. CMC57 and Streptomyces sp. CMC78, isolated from Japanese agricultural soil.</title>
        <authorList>
            <person name="Hashimoto T."/>
            <person name="Ito M."/>
            <person name="Iwamoto M."/>
            <person name="Fukahori D."/>
            <person name="Shoda T."/>
            <person name="Sakoda M."/>
            <person name="Morohoshi T."/>
            <person name="Mitsuboshi M."/>
            <person name="Nishizawa T."/>
        </authorList>
    </citation>
    <scope>NUCLEOTIDE SEQUENCE</scope>
    <source>
        <strain evidence="3">CMC78</strain>
    </source>
</reference>
<accession>A0AB33K9Z9</accession>
<feature type="region of interest" description="Disordered" evidence="1">
    <location>
        <begin position="26"/>
        <end position="75"/>
    </location>
</feature>
<gene>
    <name evidence="3" type="ORF">SCMC78_19980</name>
</gene>
<evidence type="ECO:0008006" key="4">
    <source>
        <dbReference type="Google" id="ProtNLM"/>
    </source>
</evidence>
<feature type="chain" id="PRO_5044214721" description="Secreted protein" evidence="2">
    <location>
        <begin position="23"/>
        <end position="106"/>
    </location>
</feature>
<evidence type="ECO:0000256" key="1">
    <source>
        <dbReference type="SAM" id="MobiDB-lite"/>
    </source>
</evidence>
<dbReference type="KEGG" id="stcm:SCMC78_19980"/>
<evidence type="ECO:0000256" key="2">
    <source>
        <dbReference type="SAM" id="SignalP"/>
    </source>
</evidence>
<proteinExistence type="predicted"/>
<sequence length="106" mass="10560">MRFRTVAASAALVLCAAAGVVACSSSSDTADANRPAGPTAPASVEGLTENIETGKRRAGPPETGGQEATGPAKCATSAAEIPAECAVDVTFSEITEGERATEPPVR</sequence>
<keyword evidence="2" id="KW-0732">Signal</keyword>
<protein>
    <recommendedName>
        <fullName evidence="4">Secreted protein</fullName>
    </recommendedName>
</protein>
<feature type="signal peptide" evidence="2">
    <location>
        <begin position="1"/>
        <end position="22"/>
    </location>
</feature>
<dbReference type="AlphaFoldDB" id="A0AB33K9Z9"/>
<organism evidence="3">
    <name type="scientific">Streptomyces sp. CMC78</name>
    <dbReference type="NCBI Taxonomy" id="3231512"/>
    <lineage>
        <taxon>Bacteria</taxon>
        <taxon>Bacillati</taxon>
        <taxon>Actinomycetota</taxon>
        <taxon>Actinomycetes</taxon>
        <taxon>Kitasatosporales</taxon>
        <taxon>Streptomycetaceae</taxon>
        <taxon>Streptomyces</taxon>
    </lineage>
</organism>
<dbReference type="EMBL" id="AP035884">
    <property type="protein sequence ID" value="BFP52191.1"/>
    <property type="molecule type" value="Genomic_DNA"/>
</dbReference>
<name>A0AB33K9Z9_9ACTN</name>
<evidence type="ECO:0000313" key="3">
    <source>
        <dbReference type="EMBL" id="BFP52191.1"/>
    </source>
</evidence>
<dbReference type="PROSITE" id="PS51257">
    <property type="entry name" value="PROKAR_LIPOPROTEIN"/>
    <property type="match status" value="1"/>
</dbReference>
<dbReference type="RefSeq" id="WP_249626009.1">
    <property type="nucleotide sequence ID" value="NZ_AP035884.1"/>
</dbReference>